<evidence type="ECO:0000259" key="10">
    <source>
        <dbReference type="PROSITE" id="PS50113"/>
    </source>
</evidence>
<dbReference type="InterPro" id="IPR004358">
    <property type="entry name" value="Sig_transdc_His_kin-like_C"/>
</dbReference>
<keyword evidence="4" id="KW-0808">Transferase</keyword>
<dbReference type="Gene3D" id="1.10.287.130">
    <property type="match status" value="1"/>
</dbReference>
<dbReference type="SUPFAM" id="SSF47384">
    <property type="entry name" value="Homodimeric domain of signal transducing histidine kinase"/>
    <property type="match status" value="1"/>
</dbReference>
<dbReference type="Pfam" id="PF00512">
    <property type="entry name" value="HisKA"/>
    <property type="match status" value="1"/>
</dbReference>
<protein>
    <recommendedName>
        <fullName evidence="2">histidine kinase</fullName>
        <ecNumber evidence="2">2.7.13.3</ecNumber>
    </recommendedName>
</protein>
<dbReference type="Gene3D" id="3.30.450.40">
    <property type="match status" value="1"/>
</dbReference>
<dbReference type="InterPro" id="IPR003661">
    <property type="entry name" value="HisK_dim/P_dom"/>
</dbReference>
<dbReference type="Gene3D" id="3.30.565.10">
    <property type="entry name" value="Histidine kinase-like ATPase, C-terminal domain"/>
    <property type="match status" value="1"/>
</dbReference>
<evidence type="ECO:0000256" key="7">
    <source>
        <dbReference type="ARBA" id="ARBA00023136"/>
    </source>
</evidence>
<dbReference type="Pfam" id="PF08447">
    <property type="entry name" value="PAS_3"/>
    <property type="match status" value="2"/>
</dbReference>
<dbReference type="CDD" id="cd00082">
    <property type="entry name" value="HisKA"/>
    <property type="match status" value="1"/>
</dbReference>
<dbReference type="InterPro" id="IPR003594">
    <property type="entry name" value="HATPase_dom"/>
</dbReference>
<keyword evidence="5" id="KW-0418">Kinase</keyword>
<evidence type="ECO:0000259" key="8">
    <source>
        <dbReference type="PROSITE" id="PS50109"/>
    </source>
</evidence>
<feature type="domain" description="PAC" evidence="10">
    <location>
        <begin position="494"/>
        <end position="546"/>
    </location>
</feature>
<dbReference type="InterPro" id="IPR001610">
    <property type="entry name" value="PAC"/>
</dbReference>
<dbReference type="InterPro" id="IPR029016">
    <property type="entry name" value="GAF-like_dom_sf"/>
</dbReference>
<evidence type="ECO:0000256" key="6">
    <source>
        <dbReference type="ARBA" id="ARBA00023012"/>
    </source>
</evidence>
<dbReference type="RefSeq" id="WP_107828002.1">
    <property type="nucleotide sequence ID" value="NZ_CP160205.1"/>
</dbReference>
<dbReference type="PROSITE" id="PS50109">
    <property type="entry name" value="HIS_KIN"/>
    <property type="match status" value="1"/>
</dbReference>
<dbReference type="CDD" id="cd00130">
    <property type="entry name" value="PAS"/>
    <property type="match status" value="2"/>
</dbReference>
<comment type="caution">
    <text evidence="11">The sequence shown here is derived from an EMBL/GenBank/DDBJ whole genome shotgun (WGS) entry which is preliminary data.</text>
</comment>
<dbReference type="OrthoDB" id="741455at2"/>
<feature type="domain" description="Histidine kinase" evidence="8">
    <location>
        <begin position="550"/>
        <end position="761"/>
    </location>
</feature>
<dbReference type="Pfam" id="PF13426">
    <property type="entry name" value="PAS_9"/>
    <property type="match status" value="1"/>
</dbReference>
<dbReference type="EC" id="2.7.13.3" evidence="2"/>
<dbReference type="InterPro" id="IPR013655">
    <property type="entry name" value="PAS_fold_3"/>
</dbReference>
<dbReference type="InterPro" id="IPR003018">
    <property type="entry name" value="GAF"/>
</dbReference>
<dbReference type="FunFam" id="3.30.565.10:FF:000006">
    <property type="entry name" value="Sensor histidine kinase WalK"/>
    <property type="match status" value="1"/>
</dbReference>
<dbReference type="PANTHER" id="PTHR43304">
    <property type="entry name" value="PHYTOCHROME-LIKE PROTEIN CPH1"/>
    <property type="match status" value="1"/>
</dbReference>
<dbReference type="InterPro" id="IPR035965">
    <property type="entry name" value="PAS-like_dom_sf"/>
</dbReference>
<dbReference type="SMART" id="SM00086">
    <property type="entry name" value="PAC"/>
    <property type="match status" value="2"/>
</dbReference>
<dbReference type="GO" id="GO:0000155">
    <property type="term" value="F:phosphorelay sensor kinase activity"/>
    <property type="evidence" value="ECO:0007669"/>
    <property type="project" value="InterPro"/>
</dbReference>
<evidence type="ECO:0000313" key="11">
    <source>
        <dbReference type="EMBL" id="PTR00112.1"/>
    </source>
</evidence>
<dbReference type="SMART" id="SM00387">
    <property type="entry name" value="HATPase_c"/>
    <property type="match status" value="1"/>
</dbReference>
<dbReference type="FunFam" id="1.10.287.130:FF:000001">
    <property type="entry name" value="Two-component sensor histidine kinase"/>
    <property type="match status" value="1"/>
</dbReference>
<dbReference type="PROSITE" id="PS50113">
    <property type="entry name" value="PAC"/>
    <property type="match status" value="2"/>
</dbReference>
<keyword evidence="3" id="KW-0597">Phosphoprotein</keyword>
<dbReference type="Pfam" id="PF13185">
    <property type="entry name" value="GAF_2"/>
    <property type="match status" value="1"/>
</dbReference>
<dbReference type="InterPro" id="IPR052162">
    <property type="entry name" value="Sensor_kinase/Photoreceptor"/>
</dbReference>
<dbReference type="InterPro" id="IPR000014">
    <property type="entry name" value="PAS"/>
</dbReference>
<evidence type="ECO:0000256" key="5">
    <source>
        <dbReference type="ARBA" id="ARBA00022777"/>
    </source>
</evidence>
<dbReference type="FunFam" id="3.30.450.20:FF:000099">
    <property type="entry name" value="Sensory box sensor histidine kinase"/>
    <property type="match status" value="1"/>
</dbReference>
<dbReference type="InterPro" id="IPR036097">
    <property type="entry name" value="HisK_dim/P_sf"/>
</dbReference>
<dbReference type="EMBL" id="QAOQ01000002">
    <property type="protein sequence ID" value="PTR00112.1"/>
    <property type="molecule type" value="Genomic_DNA"/>
</dbReference>
<dbReference type="SMART" id="SM00065">
    <property type="entry name" value="GAF"/>
    <property type="match status" value="1"/>
</dbReference>
<dbReference type="SMART" id="SM00091">
    <property type="entry name" value="PAS"/>
    <property type="match status" value="3"/>
</dbReference>
<name>A0A2T5JEA9_9SPHI</name>
<dbReference type="SMART" id="SM00388">
    <property type="entry name" value="HisKA"/>
    <property type="match status" value="1"/>
</dbReference>
<dbReference type="InterPro" id="IPR000700">
    <property type="entry name" value="PAS-assoc_C"/>
</dbReference>
<evidence type="ECO:0000256" key="1">
    <source>
        <dbReference type="ARBA" id="ARBA00000085"/>
    </source>
</evidence>
<reference evidence="11 12" key="1">
    <citation type="submission" date="2018-04" db="EMBL/GenBank/DDBJ databases">
        <title>Genomic Encyclopedia of Archaeal and Bacterial Type Strains, Phase II (KMG-II): from individual species to whole genera.</title>
        <authorList>
            <person name="Goeker M."/>
        </authorList>
    </citation>
    <scope>NUCLEOTIDE SEQUENCE [LARGE SCALE GENOMIC DNA]</scope>
    <source>
        <strain evidence="11 12">DSM 26809</strain>
    </source>
</reference>
<dbReference type="Proteomes" id="UP000244168">
    <property type="component" value="Unassembled WGS sequence"/>
</dbReference>
<comment type="catalytic activity">
    <reaction evidence="1">
        <text>ATP + protein L-histidine = ADP + protein N-phospho-L-histidine.</text>
        <dbReference type="EC" id="2.7.13.3"/>
    </reaction>
</comment>
<dbReference type="SUPFAM" id="SSF55874">
    <property type="entry name" value="ATPase domain of HSP90 chaperone/DNA topoisomerase II/histidine kinase"/>
    <property type="match status" value="1"/>
</dbReference>
<dbReference type="Pfam" id="PF02518">
    <property type="entry name" value="HATPase_c"/>
    <property type="match status" value="1"/>
</dbReference>
<keyword evidence="6" id="KW-0902">Two-component regulatory system</keyword>
<keyword evidence="7" id="KW-0472">Membrane</keyword>
<feature type="domain" description="PAC" evidence="10">
    <location>
        <begin position="367"/>
        <end position="420"/>
    </location>
</feature>
<gene>
    <name evidence="11" type="ORF">C8P68_102944</name>
</gene>
<feature type="domain" description="PAS" evidence="9">
    <location>
        <begin position="421"/>
        <end position="491"/>
    </location>
</feature>
<organism evidence="11 12">
    <name type="scientific">Mucilaginibacter yixingensis</name>
    <dbReference type="NCBI Taxonomy" id="1295612"/>
    <lineage>
        <taxon>Bacteria</taxon>
        <taxon>Pseudomonadati</taxon>
        <taxon>Bacteroidota</taxon>
        <taxon>Sphingobacteriia</taxon>
        <taxon>Sphingobacteriales</taxon>
        <taxon>Sphingobacteriaceae</taxon>
        <taxon>Mucilaginibacter</taxon>
    </lineage>
</organism>
<dbReference type="InterPro" id="IPR005467">
    <property type="entry name" value="His_kinase_dom"/>
</dbReference>
<dbReference type="Gene3D" id="2.10.70.100">
    <property type="match status" value="1"/>
</dbReference>
<dbReference type="SUPFAM" id="SSF55781">
    <property type="entry name" value="GAF domain-like"/>
    <property type="match status" value="1"/>
</dbReference>
<dbReference type="Gene3D" id="3.30.450.20">
    <property type="entry name" value="PAS domain"/>
    <property type="match status" value="3"/>
</dbReference>
<dbReference type="AlphaFoldDB" id="A0A2T5JEA9"/>
<dbReference type="PRINTS" id="PR00344">
    <property type="entry name" value="BCTRLSENSOR"/>
</dbReference>
<evidence type="ECO:0000256" key="3">
    <source>
        <dbReference type="ARBA" id="ARBA00022553"/>
    </source>
</evidence>
<evidence type="ECO:0000256" key="2">
    <source>
        <dbReference type="ARBA" id="ARBA00012438"/>
    </source>
</evidence>
<dbReference type="PANTHER" id="PTHR43304:SF1">
    <property type="entry name" value="PAC DOMAIN-CONTAINING PROTEIN"/>
    <property type="match status" value="1"/>
</dbReference>
<dbReference type="InterPro" id="IPR036890">
    <property type="entry name" value="HATPase_C_sf"/>
</dbReference>
<evidence type="ECO:0000256" key="4">
    <source>
        <dbReference type="ARBA" id="ARBA00022679"/>
    </source>
</evidence>
<dbReference type="SUPFAM" id="SSF55785">
    <property type="entry name" value="PYP-like sensor domain (PAS domain)"/>
    <property type="match status" value="3"/>
</dbReference>
<accession>A0A2T5JEA9</accession>
<dbReference type="PROSITE" id="PS50112">
    <property type="entry name" value="PAS"/>
    <property type="match status" value="1"/>
</dbReference>
<keyword evidence="12" id="KW-1185">Reference proteome</keyword>
<proteinExistence type="predicted"/>
<evidence type="ECO:0000313" key="12">
    <source>
        <dbReference type="Proteomes" id="UP000244168"/>
    </source>
</evidence>
<dbReference type="NCBIfam" id="TIGR00229">
    <property type="entry name" value="sensory_box"/>
    <property type="match status" value="1"/>
</dbReference>
<sequence length="903" mass="102340">MAVNYAFPMLNHQNFRQVYDQSAGSVIALDGQGVIVYANPAAVRDLFMDLDYAGRPARDFFSGPDKEVLQEEEFTLEKEGEPVFVLVSSANFTDTNGLTLTYWMIRDISALKKKEYLLAYLNTATEELSRARDTKGALAKISQLIVPKFATWFSIDLIHDGRLEELVLAHEDPGMIRWARTYREAYPTDLKSDSGAARVVKTGEPSFVPQVTEAMVRGSIKDPDQLEAILRLNLQSVITVAIYHKETITGLISFVSSVTGQYYDEADLRFAQNLANHIGLALENARLNEQLEHTRVQLESALSSGLVGTWTYDMENDRFYPDQNLARMFGMPYEPGGCSRAAYMDLLHPDDAPLINAQRQHPVVQGGQYETEYRVIVNGAVRWFFARGQTRPGADGHLPVFTGVIVDVTERKAAELALKESGELFRFLADAIPHKIWTANPQGQATYYNQGWYEYTGIRDFEELREKVWDILHPDDRPVAEAEWPKAMASGQGMQMESRFRRHDGTYRWHLSRFSAHRDAEGHIQLWVGTSTDIHEQKENEQRKDEFLSIASHELKTPLTSIKAFNQLMKRTRDEARLAGFIDKSADHIYRLERLINDLLDVTKINAGKVVYTAETFVFSALLRESIDNMQYNASHEIILESAADVPFTGDRLRLERVINNFLTNAAKYSPDGSRILVNNFVEGDSLVVSVQDFGIGIAPENLDKLFDRYYRVDNTAMRFDGLGLGLFISAEILRRHQGSFWIESEPGKGSTFYFRLPLPADNTPVIQKSTAYLDSKITINCLPAEHTLEVDWSGFQDLASVQRGCLLMLDYLSRNHCDRVVNDNTHVQGNWSEAVEWVGNEWFPMMEKAGLKYFAHVFSPSTFSQLAAKKSIDIMAGIVTTQYFTDLELARGWIARQPRDPA</sequence>
<evidence type="ECO:0000259" key="9">
    <source>
        <dbReference type="PROSITE" id="PS50112"/>
    </source>
</evidence>